<evidence type="ECO:0000313" key="1">
    <source>
        <dbReference type="EMBL" id="CEK68194.1"/>
    </source>
</evidence>
<organism evidence="1">
    <name type="scientific">Arion vulgaris</name>
    <dbReference type="NCBI Taxonomy" id="1028688"/>
    <lineage>
        <taxon>Eukaryota</taxon>
        <taxon>Metazoa</taxon>
        <taxon>Spiralia</taxon>
        <taxon>Lophotrochozoa</taxon>
        <taxon>Mollusca</taxon>
        <taxon>Gastropoda</taxon>
        <taxon>Heterobranchia</taxon>
        <taxon>Euthyneura</taxon>
        <taxon>Panpulmonata</taxon>
        <taxon>Eupulmonata</taxon>
        <taxon>Stylommatophora</taxon>
        <taxon>Helicina</taxon>
        <taxon>Arionoidea</taxon>
        <taxon>Arionidae</taxon>
        <taxon>Arion</taxon>
    </lineage>
</organism>
<name>A0A0B6ZHU0_9EUPU</name>
<proteinExistence type="predicted"/>
<dbReference type="AlphaFoldDB" id="A0A0B6ZHU0"/>
<accession>A0A0B6ZHU0</accession>
<gene>
    <name evidence="1" type="primary">ORF65457</name>
</gene>
<protein>
    <submittedName>
        <fullName evidence="1">Uncharacterized protein</fullName>
    </submittedName>
</protein>
<reference evidence="1" key="1">
    <citation type="submission" date="2014-12" db="EMBL/GenBank/DDBJ databases">
        <title>Insight into the proteome of Arion vulgaris.</title>
        <authorList>
            <person name="Aradska J."/>
            <person name="Bulat T."/>
            <person name="Smidak R."/>
            <person name="Sarate P."/>
            <person name="Gangsoo J."/>
            <person name="Sialana F."/>
            <person name="Bilban M."/>
            <person name="Lubec G."/>
        </authorList>
    </citation>
    <scope>NUCLEOTIDE SEQUENCE</scope>
    <source>
        <tissue evidence="1">Skin</tissue>
    </source>
</reference>
<sequence>MKTFMAAGSRLNNSKSVDGIKKYDKVDIVVFMYRIIQAHCKNTVNIDKINHEIKVRPIDSHKAVIIL</sequence>
<dbReference type="EMBL" id="HACG01021329">
    <property type="protein sequence ID" value="CEK68194.1"/>
    <property type="molecule type" value="Transcribed_RNA"/>
</dbReference>